<dbReference type="PANTHER" id="PTHR15239">
    <property type="entry name" value="NUCLEAR EXPORT MEDIATOR FACTOR NEMF"/>
    <property type="match status" value="1"/>
</dbReference>
<evidence type="ECO:0000256" key="3">
    <source>
        <dbReference type="ARBA" id="ARBA00022884"/>
    </source>
</evidence>
<dbReference type="AlphaFoldDB" id="A0A1G6L912"/>
<keyword evidence="9" id="KW-1185">Reference proteome</keyword>
<evidence type="ECO:0000256" key="6">
    <source>
        <dbReference type="SAM" id="MobiDB-lite"/>
    </source>
</evidence>
<keyword evidence="4 5" id="KW-0648">Protein biosynthesis</keyword>
<protein>
    <recommendedName>
        <fullName evidence="5">Rqc2 homolog RqcH</fullName>
        <shortName evidence="5">RqcH</shortName>
    </recommendedName>
</protein>
<sequence>MSFDGFVTRAVTHELQSLLGGRMNKVFQPSKTELVCAIRAHGKNHFLLLSANATFARVHMTKEKYENPNEPPMFCMLLRKHLEGGIIRAITQYQTDRIITFTIEKRDELGDTKTKQLIVEIMGRHSNIILVDPTTNMVIDSIKHVRFDQSRYRTVGPGQLYKHPPAQEKQDVLTVTEKDVLKSLDFNAGKLSAQLVHSFHGLSPLVANEIVHRAGLANQTTLPKAFFDVIEPLKTHCYTPEIVGGKKAFFSVVHLAHKNGDRTHFSTTNDMLDRYYYKKAERDRVKQQAFDVERLLKQTYEKNKRKQAKLTETLTRTNEANLHQHYGELLTAHLHLVKKGASSIDVVDYYDPEGRCVTIALDPTKTAAENAQAYFKRYQKAKTARLEVTDQIQKTRIELDYLANLLQQLDVASPKDIEEIREELRDGGYMRSRSSHKKKKKSQSSHPQLESYVSSTGVPFFVGKNNRQNDYLTRHFSRQDEIWLHTKDIPGAHVLIRSTAPDEATLKEAAIVAAYFSKARHSASVPVDYTKIRYVKKPSGAKPGYVTYEKQTTLFVTPEEEKVLQLRR</sequence>
<evidence type="ECO:0000256" key="5">
    <source>
        <dbReference type="HAMAP-Rule" id="MF_00844"/>
    </source>
</evidence>
<accession>A0A1G6L912</accession>
<gene>
    <name evidence="5" type="primary">rqcH</name>
    <name evidence="8" type="ORF">SAMN05421737_10823</name>
</gene>
<dbReference type="GO" id="GO:0072344">
    <property type="term" value="P:rescue of stalled ribosome"/>
    <property type="evidence" value="ECO:0007669"/>
    <property type="project" value="UniProtKB-UniRule"/>
</dbReference>
<reference evidence="9" key="1">
    <citation type="submission" date="2016-09" db="EMBL/GenBank/DDBJ databases">
        <authorList>
            <person name="Varghese N."/>
            <person name="Submissions S."/>
        </authorList>
    </citation>
    <scope>NUCLEOTIDE SEQUENCE [LARGE SCALE GENOMIC DNA]</scope>
    <source>
        <strain evidence="9">25nlg</strain>
    </source>
</reference>
<feature type="compositionally biased region" description="Basic residues" evidence="6">
    <location>
        <begin position="433"/>
        <end position="443"/>
    </location>
</feature>
<dbReference type="GO" id="GO:1990112">
    <property type="term" value="C:RQC complex"/>
    <property type="evidence" value="ECO:0007669"/>
    <property type="project" value="TreeGrafter"/>
</dbReference>
<evidence type="ECO:0000313" key="8">
    <source>
        <dbReference type="EMBL" id="SDC39026.1"/>
    </source>
</evidence>
<proteinExistence type="inferred from homology"/>
<dbReference type="InterPro" id="IPR051608">
    <property type="entry name" value="RQC_Subunit_NEMF"/>
</dbReference>
<feature type="region of interest" description="Disordered" evidence="6">
    <location>
        <begin position="427"/>
        <end position="451"/>
    </location>
</feature>
<dbReference type="Pfam" id="PF05833">
    <property type="entry name" value="NFACT_N"/>
    <property type="match status" value="1"/>
</dbReference>
<keyword evidence="3 5" id="KW-0694">RNA-binding</keyword>
<dbReference type="HAMAP" id="MF_00844_B">
    <property type="entry name" value="RqcH_B"/>
    <property type="match status" value="1"/>
</dbReference>
<comment type="subunit">
    <text evidence="5">Associates with stalled 50S ribosomal subunits. Binds to RqcP.</text>
</comment>
<dbReference type="PANTHER" id="PTHR15239:SF6">
    <property type="entry name" value="RIBOSOME QUALITY CONTROL COMPLEX SUBUNIT NEMF"/>
    <property type="match status" value="1"/>
</dbReference>
<dbReference type="Gene3D" id="1.10.8.50">
    <property type="match status" value="1"/>
</dbReference>
<name>A0A1G6L912_9BACI</name>
<evidence type="ECO:0000256" key="4">
    <source>
        <dbReference type="ARBA" id="ARBA00022917"/>
    </source>
</evidence>
<dbReference type="GO" id="GO:0043023">
    <property type="term" value="F:ribosomal large subunit binding"/>
    <property type="evidence" value="ECO:0007669"/>
    <property type="project" value="UniProtKB-UniRule"/>
</dbReference>
<dbReference type="GO" id="GO:0019843">
    <property type="term" value="F:rRNA binding"/>
    <property type="evidence" value="ECO:0007669"/>
    <property type="project" value="UniProtKB-UniRule"/>
</dbReference>
<keyword evidence="1 5" id="KW-0820">tRNA-binding</keyword>
<dbReference type="Gene3D" id="2.30.310.10">
    <property type="entry name" value="ibrinogen binding protein from staphylococcus aureus domain"/>
    <property type="match status" value="1"/>
</dbReference>
<dbReference type="FunFam" id="2.30.310.10:FF:000004">
    <property type="entry name" value="Fibronectin-binding protein A"/>
    <property type="match status" value="1"/>
</dbReference>
<dbReference type="EMBL" id="FMYM01000008">
    <property type="protein sequence ID" value="SDC39026.1"/>
    <property type="molecule type" value="Genomic_DNA"/>
</dbReference>
<dbReference type="Gene3D" id="3.40.970.40">
    <property type="entry name" value="fibrinogen binding protein from staphylococcus aureus domain like"/>
    <property type="match status" value="1"/>
</dbReference>
<keyword evidence="2 5" id="KW-0699">rRNA-binding</keyword>
<dbReference type="InterPro" id="IPR008532">
    <property type="entry name" value="NFACT_RNA-bd"/>
</dbReference>
<dbReference type="InterPro" id="IPR043682">
    <property type="entry name" value="RqcH_bacterial"/>
</dbReference>
<organism evidence="8 9">
    <name type="scientific">Shouchella lonarensis</name>
    <dbReference type="NCBI Taxonomy" id="1464122"/>
    <lineage>
        <taxon>Bacteria</taxon>
        <taxon>Bacillati</taxon>
        <taxon>Bacillota</taxon>
        <taxon>Bacilli</taxon>
        <taxon>Bacillales</taxon>
        <taxon>Bacillaceae</taxon>
        <taxon>Shouchella</taxon>
    </lineage>
</organism>
<dbReference type="GO" id="GO:0000049">
    <property type="term" value="F:tRNA binding"/>
    <property type="evidence" value="ECO:0007669"/>
    <property type="project" value="UniProtKB-UniRule"/>
</dbReference>
<dbReference type="Pfam" id="PF05670">
    <property type="entry name" value="NFACT-R_1"/>
    <property type="match status" value="1"/>
</dbReference>
<comment type="similarity">
    <text evidence="5">Belongs to the NEMF family.</text>
</comment>
<evidence type="ECO:0000313" key="9">
    <source>
        <dbReference type="Proteomes" id="UP000242662"/>
    </source>
</evidence>
<comment type="function">
    <text evidence="5">Key component of the ribosome quality control system (RQC), a ribosome-associated complex that mediates the extraction of incompletely synthesized nascent chains from stalled ribosomes and their subsequent degradation. RqcH recruits Ala-charged tRNA, and with RqcP directs the elongation of stalled nascent chains on 50S ribosomal subunits, leading to non-templated C-terminal alanine extensions (Ala tail). The Ala tail promotes nascent chain degradation. May add between 1 and at least 8 Ala residues. Binds to stalled 50S ribosomal subunits.</text>
</comment>
<feature type="domain" description="NFACT RNA-binding" evidence="7">
    <location>
        <begin position="452"/>
        <end position="540"/>
    </location>
</feature>
<dbReference type="STRING" id="1464122.SAMN05421737_10823"/>
<evidence type="ECO:0000256" key="1">
    <source>
        <dbReference type="ARBA" id="ARBA00022555"/>
    </source>
</evidence>
<evidence type="ECO:0000256" key="2">
    <source>
        <dbReference type="ARBA" id="ARBA00022730"/>
    </source>
</evidence>
<dbReference type="Proteomes" id="UP000242662">
    <property type="component" value="Unassembled WGS sequence"/>
</dbReference>
<dbReference type="RefSeq" id="WP_090776037.1">
    <property type="nucleotide sequence ID" value="NZ_FMYM01000008.1"/>
</dbReference>
<evidence type="ECO:0000259" key="7">
    <source>
        <dbReference type="Pfam" id="PF05670"/>
    </source>
</evidence>
<dbReference type="OrthoDB" id="9766163at2"/>